<keyword evidence="5 6" id="KW-0472">Membrane</keyword>
<dbReference type="STRING" id="29563.SAMN02983006_01668"/>
<feature type="transmembrane region" description="Helical" evidence="6">
    <location>
        <begin position="122"/>
        <end position="140"/>
    </location>
</feature>
<evidence type="ECO:0000313" key="7">
    <source>
        <dbReference type="EMBL" id="SFL64345.1"/>
    </source>
</evidence>
<comment type="subcellular location">
    <subcellularLocation>
        <location evidence="1">Cell membrane</location>
        <topology evidence="1">Multi-pass membrane protein</topology>
    </subcellularLocation>
</comment>
<evidence type="ECO:0000256" key="5">
    <source>
        <dbReference type="ARBA" id="ARBA00023136"/>
    </source>
</evidence>
<dbReference type="EMBL" id="FOTI01000022">
    <property type="protein sequence ID" value="SFL64345.1"/>
    <property type="molecule type" value="Genomic_DNA"/>
</dbReference>
<feature type="transmembrane region" description="Helical" evidence="6">
    <location>
        <begin position="15"/>
        <end position="38"/>
    </location>
</feature>
<evidence type="ECO:0000256" key="2">
    <source>
        <dbReference type="ARBA" id="ARBA00022475"/>
    </source>
</evidence>
<protein>
    <submittedName>
        <fullName evidence="7">Ribose ABC transporter membrane protein</fullName>
    </submittedName>
</protein>
<dbReference type="GO" id="GO:0005886">
    <property type="term" value="C:plasma membrane"/>
    <property type="evidence" value="ECO:0007669"/>
    <property type="project" value="UniProtKB-SubCell"/>
</dbReference>
<dbReference type="GO" id="GO:0022857">
    <property type="term" value="F:transmembrane transporter activity"/>
    <property type="evidence" value="ECO:0007669"/>
    <property type="project" value="InterPro"/>
</dbReference>
<feature type="transmembrane region" description="Helical" evidence="6">
    <location>
        <begin position="267"/>
        <end position="287"/>
    </location>
</feature>
<gene>
    <name evidence="7" type="ORF">SAMN02983006_01668</name>
</gene>
<keyword evidence="8" id="KW-1185">Reference proteome</keyword>
<proteinExistence type="predicted"/>
<dbReference type="Proteomes" id="UP000199006">
    <property type="component" value="Unassembled WGS sequence"/>
</dbReference>
<feature type="transmembrane region" description="Helical" evidence="6">
    <location>
        <begin position="91"/>
        <end position="115"/>
    </location>
</feature>
<accession>A0A1I4JCR9</accession>
<organism evidence="7 8">
    <name type="scientific">Halanaerobium salsuginis</name>
    <dbReference type="NCBI Taxonomy" id="29563"/>
    <lineage>
        <taxon>Bacteria</taxon>
        <taxon>Bacillati</taxon>
        <taxon>Bacillota</taxon>
        <taxon>Clostridia</taxon>
        <taxon>Halanaerobiales</taxon>
        <taxon>Halanaerobiaceae</taxon>
        <taxon>Halanaerobium</taxon>
    </lineage>
</organism>
<evidence type="ECO:0000256" key="6">
    <source>
        <dbReference type="SAM" id="Phobius"/>
    </source>
</evidence>
<keyword evidence="4 6" id="KW-1133">Transmembrane helix</keyword>
<evidence type="ECO:0000313" key="8">
    <source>
        <dbReference type="Proteomes" id="UP000199006"/>
    </source>
</evidence>
<keyword evidence="2" id="KW-1003">Cell membrane</keyword>
<name>A0A1I4JCR9_9FIRM</name>
<evidence type="ECO:0000256" key="3">
    <source>
        <dbReference type="ARBA" id="ARBA00022692"/>
    </source>
</evidence>
<dbReference type="PANTHER" id="PTHR32196">
    <property type="entry name" value="ABC TRANSPORTER PERMEASE PROTEIN YPHD-RELATED-RELATED"/>
    <property type="match status" value="1"/>
</dbReference>
<dbReference type="Pfam" id="PF02653">
    <property type="entry name" value="BPD_transp_2"/>
    <property type="match status" value="1"/>
</dbReference>
<feature type="transmembrane region" description="Helical" evidence="6">
    <location>
        <begin position="50"/>
        <end position="71"/>
    </location>
</feature>
<sequence length="333" mass="34786">MAIINKLKNSLGKELGALTGLILLGIIMTVASPHFLTLTNLMNILRQSSLIAIAAAGMTFVIITGGIDLSVGSVLSLSSCLTAGMMVSHGWNVWLAVIFGLLAGGVLGIINGVLITRIPLPPFISTLGMMGVARGFAFVYTDGAPIYGLPESFKYLGAGMIGPVPFPAILMVITYLICYFLLNKTKIGRYAYALGGNEEAAILSGINTKYYKTIVYALTGFFAALAGLILAGRLDAATSVAGDGFELDVIAAVVIGGTSLSGGRGRIVGSLIGALIMGVVRNGLNLLLVSSHWQRVILGLIILLAVTVDVVRKQSSEDQEGTLSSFFANLKSN</sequence>
<dbReference type="CDD" id="cd06579">
    <property type="entry name" value="TM_PBP1_transp_AraH_like"/>
    <property type="match status" value="1"/>
</dbReference>
<feature type="transmembrane region" description="Helical" evidence="6">
    <location>
        <begin position="214"/>
        <end position="234"/>
    </location>
</feature>
<keyword evidence="3 6" id="KW-0812">Transmembrane</keyword>
<dbReference type="InterPro" id="IPR001851">
    <property type="entry name" value="ABC_transp_permease"/>
</dbReference>
<dbReference type="AlphaFoldDB" id="A0A1I4JCR9"/>
<evidence type="ECO:0000256" key="4">
    <source>
        <dbReference type="ARBA" id="ARBA00022989"/>
    </source>
</evidence>
<feature type="transmembrane region" description="Helical" evidence="6">
    <location>
        <begin position="160"/>
        <end position="182"/>
    </location>
</feature>
<dbReference type="PANTHER" id="PTHR32196:SF72">
    <property type="entry name" value="RIBOSE IMPORT PERMEASE PROTEIN RBSC"/>
    <property type="match status" value="1"/>
</dbReference>
<reference evidence="7 8" key="1">
    <citation type="submission" date="2016-10" db="EMBL/GenBank/DDBJ databases">
        <authorList>
            <person name="de Groot N.N."/>
        </authorList>
    </citation>
    <scope>NUCLEOTIDE SEQUENCE [LARGE SCALE GENOMIC DNA]</scope>
    <source>
        <strain evidence="7 8">ATCC 51327</strain>
    </source>
</reference>
<evidence type="ECO:0000256" key="1">
    <source>
        <dbReference type="ARBA" id="ARBA00004651"/>
    </source>
</evidence>